<gene>
    <name evidence="1" type="ORF">PACLA_8A029095</name>
</gene>
<protein>
    <submittedName>
        <fullName evidence="1">Uncharacterized protein</fullName>
    </submittedName>
</protein>
<evidence type="ECO:0000313" key="1">
    <source>
        <dbReference type="EMBL" id="CAB4012404.1"/>
    </source>
</evidence>
<evidence type="ECO:0000313" key="2">
    <source>
        <dbReference type="Proteomes" id="UP001152795"/>
    </source>
</evidence>
<dbReference type="OrthoDB" id="5980064at2759"/>
<dbReference type="PROSITE" id="PS50878">
    <property type="entry name" value="RT_POL"/>
    <property type="match status" value="1"/>
</dbReference>
<dbReference type="EMBL" id="CACRXK020007498">
    <property type="protein sequence ID" value="CAB4012404.1"/>
    <property type="molecule type" value="Genomic_DNA"/>
</dbReference>
<organism evidence="1 2">
    <name type="scientific">Paramuricea clavata</name>
    <name type="common">Red gorgonian</name>
    <name type="synonym">Violescent sea-whip</name>
    <dbReference type="NCBI Taxonomy" id="317549"/>
    <lineage>
        <taxon>Eukaryota</taxon>
        <taxon>Metazoa</taxon>
        <taxon>Cnidaria</taxon>
        <taxon>Anthozoa</taxon>
        <taxon>Octocorallia</taxon>
        <taxon>Malacalcyonacea</taxon>
        <taxon>Plexauridae</taxon>
        <taxon>Paramuricea</taxon>
    </lineage>
</organism>
<reference evidence="1" key="1">
    <citation type="submission" date="2020-04" db="EMBL/GenBank/DDBJ databases">
        <authorList>
            <person name="Alioto T."/>
            <person name="Alioto T."/>
            <person name="Gomez Garrido J."/>
        </authorList>
    </citation>
    <scope>NUCLEOTIDE SEQUENCE</scope>
    <source>
        <strain evidence="1">A484AB</strain>
    </source>
</reference>
<dbReference type="PANTHER" id="PTHR33332">
    <property type="entry name" value="REVERSE TRANSCRIPTASE DOMAIN-CONTAINING PROTEIN"/>
    <property type="match status" value="1"/>
</dbReference>
<sequence>MPVFCELDMGKKIENIRSELDLSASDLHNRVFDKSIALNACFDSFEQLSEEDVKNLITKSNGKTSSLDPMPTSIVVQCQDILLPVLTRMINMSLDSGVFPPEWKVADVCPLLKKSNLDTCTAFENLRPVSNLSYVSKLTERTVFNQTNDFLNTQRLYPKGQSAYRKCHSTETALLRVTNDIMMNMNRQHVTLLVMLDLSSAFDTVDHDILLRRLNHEFGIKGRVLEWFTSYLSKRSQFISVNGDRSRLFDVSCGVTQGSCLGSLLFVLYVSKLFNIVEKHLPDAHAFADASQLYVSFKPDSTCDQLAAVAAL</sequence>
<dbReference type="Proteomes" id="UP001152795">
    <property type="component" value="Unassembled WGS sequence"/>
</dbReference>
<proteinExistence type="predicted"/>
<dbReference type="AlphaFoldDB" id="A0A7D9EN35"/>
<dbReference type="InterPro" id="IPR000477">
    <property type="entry name" value="RT_dom"/>
</dbReference>
<dbReference type="SUPFAM" id="SSF56672">
    <property type="entry name" value="DNA/RNA polymerases"/>
    <property type="match status" value="1"/>
</dbReference>
<accession>A0A7D9EN35</accession>
<dbReference type="InterPro" id="IPR043502">
    <property type="entry name" value="DNA/RNA_pol_sf"/>
</dbReference>
<dbReference type="Pfam" id="PF00078">
    <property type="entry name" value="RVT_1"/>
    <property type="match status" value="1"/>
</dbReference>
<name>A0A7D9EN35_PARCT</name>
<keyword evidence="2" id="KW-1185">Reference proteome</keyword>
<comment type="caution">
    <text evidence="1">The sequence shown here is derived from an EMBL/GenBank/DDBJ whole genome shotgun (WGS) entry which is preliminary data.</text>
</comment>